<reference evidence="5 6" key="1">
    <citation type="submission" date="2020-08" db="EMBL/GenBank/DDBJ databases">
        <title>Genomic Encyclopedia of Type Strains, Phase IV (KMG-IV): sequencing the most valuable type-strain genomes for metagenomic binning, comparative biology and taxonomic classification.</title>
        <authorList>
            <person name="Goeker M."/>
        </authorList>
    </citation>
    <scope>NUCLEOTIDE SEQUENCE [LARGE SCALE GENOMIC DNA]</scope>
    <source>
        <strain evidence="5 6">DSM 26287</strain>
    </source>
</reference>
<accession>A0A7X0NFR4</accession>
<name>A0A7X0NFR4_9GAMM</name>
<dbReference type="PROSITE" id="PS50043">
    <property type="entry name" value="HTH_LUXR_2"/>
    <property type="match status" value="1"/>
</dbReference>
<dbReference type="Proteomes" id="UP000537141">
    <property type="component" value="Unassembled WGS sequence"/>
</dbReference>
<dbReference type="InterPro" id="IPR011006">
    <property type="entry name" value="CheY-like_superfamily"/>
</dbReference>
<protein>
    <submittedName>
        <fullName evidence="5">DNA-binding NarL/FixJ family response regulator</fullName>
    </submittedName>
</protein>
<dbReference type="InterPro" id="IPR000792">
    <property type="entry name" value="Tscrpt_reg_LuxR_C"/>
</dbReference>
<dbReference type="InterPro" id="IPR001789">
    <property type="entry name" value="Sig_transdc_resp-reg_receiver"/>
</dbReference>
<evidence type="ECO:0000259" key="4">
    <source>
        <dbReference type="PROSITE" id="PS50110"/>
    </source>
</evidence>
<keyword evidence="6" id="KW-1185">Reference proteome</keyword>
<comment type="caution">
    <text evidence="5">The sequence shown here is derived from an EMBL/GenBank/DDBJ whole genome shotgun (WGS) entry which is preliminary data.</text>
</comment>
<dbReference type="InterPro" id="IPR051015">
    <property type="entry name" value="EvgA-like"/>
</dbReference>
<dbReference type="GO" id="GO:0003677">
    <property type="term" value="F:DNA binding"/>
    <property type="evidence" value="ECO:0007669"/>
    <property type="project" value="UniProtKB-KW"/>
</dbReference>
<dbReference type="CDD" id="cd06170">
    <property type="entry name" value="LuxR_C_like"/>
    <property type="match status" value="1"/>
</dbReference>
<evidence type="ECO:0000256" key="2">
    <source>
        <dbReference type="PROSITE-ProRule" id="PRU00169"/>
    </source>
</evidence>
<keyword evidence="5" id="KW-0238">DNA-binding</keyword>
<dbReference type="CDD" id="cd17535">
    <property type="entry name" value="REC_NarL-like"/>
    <property type="match status" value="1"/>
</dbReference>
<dbReference type="RefSeq" id="WP_184423458.1">
    <property type="nucleotide sequence ID" value="NZ_AP027362.1"/>
</dbReference>
<dbReference type="Pfam" id="PF00072">
    <property type="entry name" value="Response_reg"/>
    <property type="match status" value="1"/>
</dbReference>
<feature type="domain" description="HTH luxR-type" evidence="3">
    <location>
        <begin position="147"/>
        <end position="212"/>
    </location>
</feature>
<evidence type="ECO:0000259" key="3">
    <source>
        <dbReference type="PROSITE" id="PS50043"/>
    </source>
</evidence>
<evidence type="ECO:0000256" key="1">
    <source>
        <dbReference type="ARBA" id="ARBA00022553"/>
    </source>
</evidence>
<dbReference type="PANTHER" id="PTHR45566">
    <property type="entry name" value="HTH-TYPE TRANSCRIPTIONAL REGULATOR YHJB-RELATED"/>
    <property type="match status" value="1"/>
</dbReference>
<dbReference type="PROSITE" id="PS00622">
    <property type="entry name" value="HTH_LUXR_1"/>
    <property type="match status" value="1"/>
</dbReference>
<dbReference type="SUPFAM" id="SSF52172">
    <property type="entry name" value="CheY-like"/>
    <property type="match status" value="1"/>
</dbReference>
<dbReference type="Gene3D" id="3.40.50.2300">
    <property type="match status" value="1"/>
</dbReference>
<organism evidence="5 6">
    <name type="scientific">Thalassotalea piscium</name>
    <dbReference type="NCBI Taxonomy" id="1230533"/>
    <lineage>
        <taxon>Bacteria</taxon>
        <taxon>Pseudomonadati</taxon>
        <taxon>Pseudomonadota</taxon>
        <taxon>Gammaproteobacteria</taxon>
        <taxon>Alteromonadales</taxon>
        <taxon>Colwelliaceae</taxon>
        <taxon>Thalassotalea</taxon>
    </lineage>
</organism>
<sequence>MSNAKVIIADDHPLFRTALKQAIVECIEDAGTLEADNFSELLAAIEQNPSLEIVFLDLHMPGNNGFTGLTQLQNHYPDLIVIMVSSDDNDETMQKAINFGAAAFIPKSADLSMIATAVDTVLGGGVWLPEHVEINADQQTMVSHQKLAKQLAQLTPQQYIVLTQIADGQLNKQIAYDLNIKETTVKKHVSAILMKLEVNNRTLAGLAYQQLMLAPPENVND</sequence>
<dbReference type="PRINTS" id="PR00038">
    <property type="entry name" value="HTHLUXR"/>
</dbReference>
<dbReference type="GO" id="GO:0000160">
    <property type="term" value="P:phosphorelay signal transduction system"/>
    <property type="evidence" value="ECO:0007669"/>
    <property type="project" value="InterPro"/>
</dbReference>
<dbReference type="Pfam" id="PF00196">
    <property type="entry name" value="GerE"/>
    <property type="match status" value="1"/>
</dbReference>
<evidence type="ECO:0000313" key="6">
    <source>
        <dbReference type="Proteomes" id="UP000537141"/>
    </source>
</evidence>
<dbReference type="SMART" id="SM00421">
    <property type="entry name" value="HTH_LUXR"/>
    <property type="match status" value="1"/>
</dbReference>
<dbReference type="InterPro" id="IPR058245">
    <property type="entry name" value="NreC/VraR/RcsB-like_REC"/>
</dbReference>
<proteinExistence type="predicted"/>
<keyword evidence="1 2" id="KW-0597">Phosphoprotein</keyword>
<dbReference type="PROSITE" id="PS50110">
    <property type="entry name" value="RESPONSE_REGULATORY"/>
    <property type="match status" value="1"/>
</dbReference>
<dbReference type="EMBL" id="JACHHU010000006">
    <property type="protein sequence ID" value="MBB6542636.1"/>
    <property type="molecule type" value="Genomic_DNA"/>
</dbReference>
<feature type="modified residue" description="4-aspartylphosphate" evidence="2">
    <location>
        <position position="57"/>
    </location>
</feature>
<feature type="domain" description="Response regulatory" evidence="4">
    <location>
        <begin position="5"/>
        <end position="122"/>
    </location>
</feature>
<dbReference type="GO" id="GO:0006355">
    <property type="term" value="P:regulation of DNA-templated transcription"/>
    <property type="evidence" value="ECO:0007669"/>
    <property type="project" value="InterPro"/>
</dbReference>
<dbReference type="SMART" id="SM00448">
    <property type="entry name" value="REC"/>
    <property type="match status" value="1"/>
</dbReference>
<dbReference type="AlphaFoldDB" id="A0A7X0NFR4"/>
<evidence type="ECO:0000313" key="5">
    <source>
        <dbReference type="EMBL" id="MBB6542636.1"/>
    </source>
</evidence>
<dbReference type="PANTHER" id="PTHR45566:SF1">
    <property type="entry name" value="HTH-TYPE TRANSCRIPTIONAL REGULATOR YHJB-RELATED"/>
    <property type="match status" value="1"/>
</dbReference>
<gene>
    <name evidence="5" type="ORF">HNQ55_001135</name>
</gene>